<comment type="caution">
    <text evidence="1">The sequence shown here is derived from an EMBL/GenBank/DDBJ whole genome shotgun (WGS) entry which is preliminary data.</text>
</comment>
<evidence type="ECO:0000313" key="1">
    <source>
        <dbReference type="EMBL" id="MCP8352065.1"/>
    </source>
</evidence>
<keyword evidence="2" id="KW-1185">Reference proteome</keyword>
<dbReference type="InterPro" id="IPR027417">
    <property type="entry name" value="P-loop_NTPase"/>
</dbReference>
<protein>
    <recommendedName>
        <fullName evidence="3">Thymidine kinase</fullName>
    </recommendedName>
</protein>
<organism evidence="1 2">
    <name type="scientific">Candidatus Synchoanobacter obligatus</name>
    <dbReference type="NCBI Taxonomy" id="2919597"/>
    <lineage>
        <taxon>Bacteria</taxon>
        <taxon>Pseudomonadati</taxon>
        <taxon>Pseudomonadota</taxon>
        <taxon>Gammaproteobacteria</taxon>
        <taxon>Candidatus Comchoanobacterales</taxon>
        <taxon>Candidatus Comchoanobacteraceae</taxon>
        <taxon>Candidatus Synchoanobacter</taxon>
    </lineage>
</organism>
<dbReference type="SUPFAM" id="SSF52540">
    <property type="entry name" value="P-loop containing nucleoside triphosphate hydrolases"/>
    <property type="match status" value="1"/>
</dbReference>
<dbReference type="EMBL" id="JAKUDN010000002">
    <property type="protein sequence ID" value="MCP8352065.1"/>
    <property type="molecule type" value="Genomic_DNA"/>
</dbReference>
<evidence type="ECO:0000313" key="2">
    <source>
        <dbReference type="Proteomes" id="UP001320768"/>
    </source>
</evidence>
<dbReference type="RefSeq" id="WP_258569175.1">
    <property type="nucleotide sequence ID" value="NZ_JAKUDN010000002.1"/>
</dbReference>
<dbReference type="Proteomes" id="UP001320768">
    <property type="component" value="Unassembled WGS sequence"/>
</dbReference>
<reference evidence="1 2" key="1">
    <citation type="journal article" date="2022" name="Nat. Microbiol.">
        <title>The microbiome of a bacterivorous marine choanoflagellate contains a resource-demanding obligate bacterial associate.</title>
        <authorList>
            <person name="Needham D.M."/>
            <person name="Poirier C."/>
            <person name="Bachy C."/>
            <person name="George E.E."/>
            <person name="Wilken S."/>
            <person name="Yung C.C.M."/>
            <person name="Limardo A.J."/>
            <person name="Morando M."/>
            <person name="Sudek L."/>
            <person name="Malmstrom R.R."/>
            <person name="Keeling P.J."/>
            <person name="Santoro A.E."/>
            <person name="Worden A.Z."/>
        </authorList>
    </citation>
    <scope>NUCLEOTIDE SEQUENCE [LARGE SCALE GENOMIC DNA]</scope>
    <source>
        <strain evidence="1 2">Comchoano-2</strain>
    </source>
</reference>
<evidence type="ECO:0008006" key="3">
    <source>
        <dbReference type="Google" id="ProtNLM"/>
    </source>
</evidence>
<gene>
    <name evidence="1" type="ORF">MKS91_02030</name>
</gene>
<name>A0ABT1L5Q8_9GAMM</name>
<accession>A0ABT1L5Q8</accession>
<dbReference type="Gene3D" id="3.40.50.300">
    <property type="entry name" value="P-loop containing nucleotide triphosphate hydrolases"/>
    <property type="match status" value="1"/>
</dbReference>
<proteinExistence type="predicted"/>
<sequence length="183" mass="20829">MGIKIAIIGKYHVGKSFLAKHFVLLGLKRLSLVSCIREHTVLSQNHQVWQSCLDGNYHHIIEPIPMFHSQYCNQALVNRVKEQSLDSGVIVEFPSFFDVCQVIKDICFDCVIAVDCSDGVHIGYIDTLEISDTSKKALLNSGEEQEYYRSQATDIFHNTISEDHVHWVAKQILQTYLLASQVY</sequence>